<dbReference type="Pfam" id="PF01448">
    <property type="entry name" value="ELM2"/>
    <property type="match status" value="1"/>
</dbReference>
<dbReference type="InterPro" id="IPR001005">
    <property type="entry name" value="SANT/Myb"/>
</dbReference>
<dbReference type="InterPro" id="IPR040138">
    <property type="entry name" value="MIER/MTA"/>
</dbReference>
<evidence type="ECO:0000313" key="11">
    <source>
        <dbReference type="Proteomes" id="UP000887566"/>
    </source>
</evidence>
<keyword evidence="2" id="KW-0678">Repressor</keyword>
<dbReference type="FunFam" id="1.10.10.60:FF:000012">
    <property type="entry name" value="Metastasis-associated 1 family, member 3"/>
    <property type="match status" value="1"/>
</dbReference>
<keyword evidence="7" id="KW-0539">Nucleus</keyword>
<feature type="region of interest" description="Disordered" evidence="8">
    <location>
        <begin position="1"/>
        <end position="147"/>
    </location>
</feature>
<dbReference type="PANTHER" id="PTHR10865">
    <property type="entry name" value="METASTASIS-ASSOCIATED PROTEIN AND MESODERM INDUCTION EARLY RESPONSE PROTEIN"/>
    <property type="match status" value="1"/>
</dbReference>
<feature type="domain" description="ELM2" evidence="9">
    <location>
        <begin position="148"/>
        <end position="278"/>
    </location>
</feature>
<sequence length="481" mass="52396">MSDDERSGSRGGDFSDSWEEDADDIAEDDEGTLEEEEGLDAEENELDELQQLEDEQDLSVEELRRRYYGSENGPPPDPEPSTSSATAGQHRLSTDDSTNSAAAADNGNEAGPSGSAGDVPLVPRREHGYFSDDEEDDDDYVPPEPWKKQIRVGTDYQVDPPVFRCTGAAPCNGASSSPDSQLDSLLWRPAQQITAEQVESYLRQFYSGQPGSPVSKRSRLDVSSVDSNASDLLPDINGDSATHPAPPAVLRDDEDALYLLLSCRYDRSAALKRKSAPMAANSPVRTVTAPARPWNDADCGRFEEGLRLYGKNFCAIQREQLQNRSVGELVQFYYVWKKTERHDMFVQRVRFEKRQFALNPDTTDFMDHFITQMDATTGSVGAAPTSTGRATASGAGIDTPPPLTLMHPEPSMSSSTGAAADVPTSSSSTLISSDPKYAHGQWHATHFNEWPHPTVSAPPAQENAAVALPHLDGDTVAKALQ</sequence>
<evidence type="ECO:0000256" key="5">
    <source>
        <dbReference type="ARBA" id="ARBA00022833"/>
    </source>
</evidence>
<keyword evidence="5" id="KW-0862">Zinc</keyword>
<name>A0A914XFX7_9BILA</name>
<dbReference type="GO" id="GO:0008270">
    <property type="term" value="F:zinc ion binding"/>
    <property type="evidence" value="ECO:0007669"/>
    <property type="project" value="UniProtKB-KW"/>
</dbReference>
<evidence type="ECO:0000256" key="3">
    <source>
        <dbReference type="ARBA" id="ARBA00022723"/>
    </source>
</evidence>
<comment type="subcellular location">
    <subcellularLocation>
        <location evidence="1">Nucleus</location>
    </subcellularLocation>
</comment>
<dbReference type="InterPro" id="IPR009057">
    <property type="entry name" value="Homeodomain-like_sf"/>
</dbReference>
<evidence type="ECO:0000256" key="4">
    <source>
        <dbReference type="ARBA" id="ARBA00022771"/>
    </source>
</evidence>
<feature type="domain" description="SANT" evidence="10">
    <location>
        <begin position="294"/>
        <end position="341"/>
    </location>
</feature>
<keyword evidence="4" id="KW-0863">Zinc-finger</keyword>
<keyword evidence="6" id="KW-0238">DNA-binding</keyword>
<evidence type="ECO:0000313" key="12">
    <source>
        <dbReference type="WBParaSite" id="PSAMB.scaffold7883size6948.g30673.t1"/>
    </source>
</evidence>
<dbReference type="Proteomes" id="UP000887566">
    <property type="component" value="Unplaced"/>
</dbReference>
<dbReference type="AlphaFoldDB" id="A0A914XFX7"/>
<dbReference type="GO" id="GO:0003677">
    <property type="term" value="F:DNA binding"/>
    <property type="evidence" value="ECO:0007669"/>
    <property type="project" value="UniProtKB-KW"/>
</dbReference>
<dbReference type="SMART" id="SM01189">
    <property type="entry name" value="ELM2"/>
    <property type="match status" value="1"/>
</dbReference>
<organism evidence="11 12">
    <name type="scientific">Plectus sambesii</name>
    <dbReference type="NCBI Taxonomy" id="2011161"/>
    <lineage>
        <taxon>Eukaryota</taxon>
        <taxon>Metazoa</taxon>
        <taxon>Ecdysozoa</taxon>
        <taxon>Nematoda</taxon>
        <taxon>Chromadorea</taxon>
        <taxon>Plectida</taxon>
        <taxon>Plectina</taxon>
        <taxon>Plectoidea</taxon>
        <taxon>Plectidae</taxon>
        <taxon>Plectus</taxon>
    </lineage>
</organism>
<dbReference type="PANTHER" id="PTHR10865:SF28">
    <property type="entry name" value="ELM2 DOMAIN-CONTAINING PROTEIN"/>
    <property type="match status" value="1"/>
</dbReference>
<evidence type="ECO:0000259" key="10">
    <source>
        <dbReference type="PROSITE" id="PS51293"/>
    </source>
</evidence>
<reference evidence="12" key="1">
    <citation type="submission" date="2022-11" db="UniProtKB">
        <authorList>
            <consortium name="WormBaseParasite"/>
        </authorList>
    </citation>
    <scope>IDENTIFICATION</scope>
</reference>
<feature type="compositionally biased region" description="Polar residues" evidence="8">
    <location>
        <begin position="378"/>
        <end position="390"/>
    </location>
</feature>
<evidence type="ECO:0000259" key="9">
    <source>
        <dbReference type="PROSITE" id="PS51156"/>
    </source>
</evidence>
<dbReference type="SUPFAM" id="SSF46689">
    <property type="entry name" value="Homeodomain-like"/>
    <property type="match status" value="1"/>
</dbReference>
<evidence type="ECO:0000256" key="7">
    <source>
        <dbReference type="ARBA" id="ARBA00023242"/>
    </source>
</evidence>
<evidence type="ECO:0000256" key="6">
    <source>
        <dbReference type="ARBA" id="ARBA00023125"/>
    </source>
</evidence>
<feature type="compositionally biased region" description="Acidic residues" evidence="8">
    <location>
        <begin position="131"/>
        <end position="141"/>
    </location>
</feature>
<dbReference type="GO" id="GO:0003714">
    <property type="term" value="F:transcription corepressor activity"/>
    <property type="evidence" value="ECO:0007669"/>
    <property type="project" value="TreeGrafter"/>
</dbReference>
<proteinExistence type="predicted"/>
<feature type="region of interest" description="Disordered" evidence="8">
    <location>
        <begin position="378"/>
        <end position="431"/>
    </location>
</feature>
<dbReference type="SMART" id="SM00717">
    <property type="entry name" value="SANT"/>
    <property type="match status" value="1"/>
</dbReference>
<feature type="compositionally biased region" description="Acidic residues" evidence="8">
    <location>
        <begin position="16"/>
        <end position="60"/>
    </location>
</feature>
<dbReference type="InterPro" id="IPR000949">
    <property type="entry name" value="ELM2_dom"/>
</dbReference>
<protein>
    <submittedName>
        <fullName evidence="12">Mesoderm induction early response protein 1</fullName>
    </submittedName>
</protein>
<dbReference type="CDD" id="cd11661">
    <property type="entry name" value="SANT_MTA3_like"/>
    <property type="match status" value="1"/>
</dbReference>
<dbReference type="PROSITE" id="PS51156">
    <property type="entry name" value="ELM2"/>
    <property type="match status" value="1"/>
</dbReference>
<evidence type="ECO:0000256" key="8">
    <source>
        <dbReference type="SAM" id="MobiDB-lite"/>
    </source>
</evidence>
<keyword evidence="3" id="KW-0479">Metal-binding</keyword>
<evidence type="ECO:0000256" key="1">
    <source>
        <dbReference type="ARBA" id="ARBA00004123"/>
    </source>
</evidence>
<dbReference type="GO" id="GO:0005654">
    <property type="term" value="C:nucleoplasm"/>
    <property type="evidence" value="ECO:0007669"/>
    <property type="project" value="TreeGrafter"/>
</dbReference>
<dbReference type="GO" id="GO:0042826">
    <property type="term" value="F:histone deacetylase binding"/>
    <property type="evidence" value="ECO:0007669"/>
    <property type="project" value="TreeGrafter"/>
</dbReference>
<feature type="compositionally biased region" description="Low complexity" evidence="8">
    <location>
        <begin position="95"/>
        <end position="106"/>
    </location>
</feature>
<dbReference type="PROSITE" id="PS51293">
    <property type="entry name" value="SANT"/>
    <property type="match status" value="1"/>
</dbReference>
<evidence type="ECO:0000256" key="2">
    <source>
        <dbReference type="ARBA" id="ARBA00022491"/>
    </source>
</evidence>
<accession>A0A914XFX7</accession>
<dbReference type="WBParaSite" id="PSAMB.scaffold7883size6948.g30673.t1">
    <property type="protein sequence ID" value="PSAMB.scaffold7883size6948.g30673.t1"/>
    <property type="gene ID" value="PSAMB.scaffold7883size6948.g30673"/>
</dbReference>
<dbReference type="GO" id="GO:0000122">
    <property type="term" value="P:negative regulation of transcription by RNA polymerase II"/>
    <property type="evidence" value="ECO:0007669"/>
    <property type="project" value="TreeGrafter"/>
</dbReference>
<dbReference type="Gene3D" id="4.10.1240.50">
    <property type="match status" value="1"/>
</dbReference>
<keyword evidence="11" id="KW-1185">Reference proteome</keyword>
<dbReference type="InterPro" id="IPR017884">
    <property type="entry name" value="SANT_dom"/>
</dbReference>
<dbReference type="Gene3D" id="1.10.10.60">
    <property type="entry name" value="Homeodomain-like"/>
    <property type="match status" value="1"/>
</dbReference>